<name>A0A9E9M0U0_9BURK</name>
<sequence>MKTEFDRQLVMGIHNRKAAMYDILAEREQLPKSYDMHRHCTSQCYCGN</sequence>
<proteinExistence type="predicted"/>
<evidence type="ECO:0000313" key="2">
    <source>
        <dbReference type="Proteomes" id="UP001156215"/>
    </source>
</evidence>
<dbReference type="RefSeq" id="WP_269309463.1">
    <property type="nucleotide sequence ID" value="NZ_CP098242.1"/>
</dbReference>
<reference evidence="1" key="1">
    <citation type="journal article" date="2022" name="Front. Microbiol.">
        <title>New perspectives on an old grouping: The genomic and phenotypic variability of Oxalobacter formigenes and the implications for calcium oxalate stone prevention.</title>
        <authorList>
            <person name="Chmiel J.A."/>
            <person name="Carr C."/>
            <person name="Stuivenberg G.A."/>
            <person name="Venema R."/>
            <person name="Chanyi R.M."/>
            <person name="Al K.F."/>
            <person name="Giguere D."/>
            <person name="Say H."/>
            <person name="Akouris P.P."/>
            <person name="Dominguez Romero S.A."/>
            <person name="Kwong A."/>
            <person name="Tai V."/>
            <person name="Koval S.F."/>
            <person name="Razvi H."/>
            <person name="Bjazevic J."/>
            <person name="Burton J.P."/>
        </authorList>
    </citation>
    <scope>NUCLEOTIDE SEQUENCE</scope>
    <source>
        <strain evidence="1">WoOx3</strain>
    </source>
</reference>
<dbReference type="AlphaFoldDB" id="A0A9E9M0U0"/>
<keyword evidence="2" id="KW-1185">Reference proteome</keyword>
<organism evidence="1 2">
    <name type="scientific">Oxalobacter vibrioformis</name>
    <dbReference type="NCBI Taxonomy" id="933080"/>
    <lineage>
        <taxon>Bacteria</taxon>
        <taxon>Pseudomonadati</taxon>
        <taxon>Pseudomonadota</taxon>
        <taxon>Betaproteobacteria</taxon>
        <taxon>Burkholderiales</taxon>
        <taxon>Oxalobacteraceae</taxon>
        <taxon>Oxalobacter</taxon>
    </lineage>
</organism>
<evidence type="ECO:0000313" key="1">
    <source>
        <dbReference type="EMBL" id="WAW10448.1"/>
    </source>
</evidence>
<accession>A0A9E9M0U0</accession>
<dbReference type="KEGG" id="ovb:NB640_01955"/>
<dbReference type="EMBL" id="CP098242">
    <property type="protein sequence ID" value="WAW10448.1"/>
    <property type="molecule type" value="Genomic_DNA"/>
</dbReference>
<gene>
    <name evidence="1" type="ORF">NB640_01955</name>
</gene>
<dbReference type="Proteomes" id="UP001156215">
    <property type="component" value="Chromosome"/>
</dbReference>
<protein>
    <submittedName>
        <fullName evidence="1">Uncharacterized protein</fullName>
    </submittedName>
</protein>